<organism evidence="1 2">
    <name type="scientific">Diphasiastrum complanatum</name>
    <name type="common">Issler's clubmoss</name>
    <name type="synonym">Lycopodium complanatum</name>
    <dbReference type="NCBI Taxonomy" id="34168"/>
    <lineage>
        <taxon>Eukaryota</taxon>
        <taxon>Viridiplantae</taxon>
        <taxon>Streptophyta</taxon>
        <taxon>Embryophyta</taxon>
        <taxon>Tracheophyta</taxon>
        <taxon>Lycopodiopsida</taxon>
        <taxon>Lycopodiales</taxon>
        <taxon>Lycopodiaceae</taxon>
        <taxon>Lycopodioideae</taxon>
        <taxon>Diphasiastrum</taxon>
    </lineage>
</organism>
<name>A0ACC2BYX2_DIPCM</name>
<keyword evidence="2" id="KW-1185">Reference proteome</keyword>
<comment type="caution">
    <text evidence="1">The sequence shown here is derived from an EMBL/GenBank/DDBJ whole genome shotgun (WGS) entry which is preliminary data.</text>
</comment>
<dbReference type="EMBL" id="CM055103">
    <property type="protein sequence ID" value="KAJ7534945.1"/>
    <property type="molecule type" value="Genomic_DNA"/>
</dbReference>
<sequence length="121" mass="13554">MTAFFVDEMLSRAYPMEIIQSGKTVDTLYLPLNNSVSGAVSAERRILRKQYVETIIPPSTTLLRRWRPLLSGMHELTDADGRSPLTVEDRALATDAFPSESLAICMNIPRSPLKNNDECEP</sequence>
<evidence type="ECO:0000313" key="1">
    <source>
        <dbReference type="EMBL" id="KAJ7534945.1"/>
    </source>
</evidence>
<dbReference type="Proteomes" id="UP001162992">
    <property type="component" value="Chromosome 12"/>
</dbReference>
<gene>
    <name evidence="1" type="ORF">O6H91_12G011400</name>
</gene>
<evidence type="ECO:0000313" key="2">
    <source>
        <dbReference type="Proteomes" id="UP001162992"/>
    </source>
</evidence>
<protein>
    <submittedName>
        <fullName evidence="1">Uncharacterized protein</fullName>
    </submittedName>
</protein>
<accession>A0ACC2BYX2</accession>
<reference evidence="2" key="1">
    <citation type="journal article" date="2024" name="Proc. Natl. Acad. Sci. U.S.A.">
        <title>Extraordinary preservation of gene collinearity over three hundred million years revealed in homosporous lycophytes.</title>
        <authorList>
            <person name="Li C."/>
            <person name="Wickell D."/>
            <person name="Kuo L.Y."/>
            <person name="Chen X."/>
            <person name="Nie B."/>
            <person name="Liao X."/>
            <person name="Peng D."/>
            <person name="Ji J."/>
            <person name="Jenkins J."/>
            <person name="Williams M."/>
            <person name="Shu S."/>
            <person name="Plott C."/>
            <person name="Barry K."/>
            <person name="Rajasekar S."/>
            <person name="Grimwood J."/>
            <person name="Han X."/>
            <person name="Sun S."/>
            <person name="Hou Z."/>
            <person name="He W."/>
            <person name="Dai G."/>
            <person name="Sun C."/>
            <person name="Schmutz J."/>
            <person name="Leebens-Mack J.H."/>
            <person name="Li F.W."/>
            <person name="Wang L."/>
        </authorList>
    </citation>
    <scope>NUCLEOTIDE SEQUENCE [LARGE SCALE GENOMIC DNA]</scope>
    <source>
        <strain evidence="2">cv. PW_Plant_1</strain>
    </source>
</reference>
<proteinExistence type="predicted"/>